<evidence type="ECO:0000313" key="2">
    <source>
        <dbReference type="Proteomes" id="UP000789901"/>
    </source>
</evidence>
<protein>
    <submittedName>
        <fullName evidence="1">42398_t:CDS:1</fullName>
    </submittedName>
</protein>
<accession>A0ABN7UVY0</accession>
<reference evidence="1 2" key="1">
    <citation type="submission" date="2021-06" db="EMBL/GenBank/DDBJ databases">
        <authorList>
            <person name="Kallberg Y."/>
            <person name="Tangrot J."/>
            <person name="Rosling A."/>
        </authorList>
    </citation>
    <scope>NUCLEOTIDE SEQUENCE [LARGE SCALE GENOMIC DNA]</scope>
    <source>
        <strain evidence="1 2">120-4 pot B 10/14</strain>
    </source>
</reference>
<dbReference type="Proteomes" id="UP000789901">
    <property type="component" value="Unassembled WGS sequence"/>
</dbReference>
<gene>
    <name evidence="1" type="ORF">GMARGA_LOCUS10723</name>
</gene>
<proteinExistence type="predicted"/>
<sequence>MSSTSWVKSYNAKLKRLIFNSNMTILELAKKLTACVLEEDKKTEYTLFCASVPKATLVAMADKRSNKAIPSIPRYDSVSGRIAEIFYCK</sequence>
<name>A0ABN7UVY0_GIGMA</name>
<dbReference type="EMBL" id="CAJVQB010006068">
    <property type="protein sequence ID" value="CAG8676539.1"/>
    <property type="molecule type" value="Genomic_DNA"/>
</dbReference>
<comment type="caution">
    <text evidence="1">The sequence shown here is derived from an EMBL/GenBank/DDBJ whole genome shotgun (WGS) entry which is preliminary data.</text>
</comment>
<organism evidence="1 2">
    <name type="scientific">Gigaspora margarita</name>
    <dbReference type="NCBI Taxonomy" id="4874"/>
    <lineage>
        <taxon>Eukaryota</taxon>
        <taxon>Fungi</taxon>
        <taxon>Fungi incertae sedis</taxon>
        <taxon>Mucoromycota</taxon>
        <taxon>Glomeromycotina</taxon>
        <taxon>Glomeromycetes</taxon>
        <taxon>Diversisporales</taxon>
        <taxon>Gigasporaceae</taxon>
        <taxon>Gigaspora</taxon>
    </lineage>
</organism>
<evidence type="ECO:0000313" key="1">
    <source>
        <dbReference type="EMBL" id="CAG8676539.1"/>
    </source>
</evidence>
<keyword evidence="2" id="KW-1185">Reference proteome</keyword>